<comment type="caution">
    <text evidence="1">The sequence shown here is derived from an EMBL/GenBank/DDBJ whole genome shotgun (WGS) entry which is preliminary data.</text>
</comment>
<sequence>MNNTTELNINTTAFQRFSQKQGEAHLLRVAALHREKENILEGFLIEIEHRRHTSWDMQQYYLSEVNPKLARIGGKISGQTRQFKHTLITQILNQLINNHPELFSAFSCLAMSFFALNLLGVCPTKKSILSLIKPISDKKRLTENGQGVEDKVKELFERHLTNQVLIKDLFDTQMLNYQQQVQALSEESREAYLQIKQELNNQKKEA</sequence>
<proteinExistence type="predicted"/>
<dbReference type="RefSeq" id="WP_005594631.1">
    <property type="nucleotide sequence ID" value="NZ_AFWE01000080.1"/>
</dbReference>
<reference evidence="1 2" key="1">
    <citation type="journal article" date="2012" name="Int. J. Syst. Evol. Microbiol.">
        <title>Vibrio caribbeanicus sp. nov., isolated from the marine sponge Scleritoderma cyanea.</title>
        <authorList>
            <person name="Hoffmann M."/>
            <person name="Monday S.R."/>
            <person name="Allard M.W."/>
            <person name="Strain E.A."/>
            <person name="Whittaker P."/>
            <person name="Naum M."/>
            <person name="McCarthy P.J."/>
            <person name="Lopez J.V."/>
            <person name="Fischer M."/>
            <person name="Brown E.W."/>
        </authorList>
    </citation>
    <scope>NUCLEOTIDE SEQUENCE [LARGE SCALE GENOMIC DNA]</scope>
    <source>
        <strain evidence="1 2">LMG 19158</strain>
    </source>
</reference>
<organism evidence="1 2">
    <name type="scientific">Vibrio scophthalmi LMG 19158</name>
    <dbReference type="NCBI Taxonomy" id="870967"/>
    <lineage>
        <taxon>Bacteria</taxon>
        <taxon>Pseudomonadati</taxon>
        <taxon>Pseudomonadota</taxon>
        <taxon>Gammaproteobacteria</taxon>
        <taxon>Vibrionales</taxon>
        <taxon>Vibrionaceae</taxon>
        <taxon>Vibrio</taxon>
    </lineage>
</organism>
<name>F9RMD1_9VIBR</name>
<evidence type="ECO:0000313" key="2">
    <source>
        <dbReference type="Proteomes" id="UP000004349"/>
    </source>
</evidence>
<dbReference type="EMBL" id="AFWE01000080">
    <property type="protein sequence ID" value="EGU38550.1"/>
    <property type="molecule type" value="Genomic_DNA"/>
</dbReference>
<dbReference type="Proteomes" id="UP000004349">
    <property type="component" value="Unassembled WGS sequence"/>
</dbReference>
<protein>
    <submittedName>
        <fullName evidence="1">Uncharacterized protein</fullName>
    </submittedName>
</protein>
<dbReference type="eggNOG" id="ENOG50309PJ">
    <property type="taxonomic scope" value="Bacteria"/>
</dbReference>
<evidence type="ECO:0000313" key="1">
    <source>
        <dbReference type="EMBL" id="EGU38550.1"/>
    </source>
</evidence>
<gene>
    <name evidence="1" type="ORF">VIS19158_07680</name>
</gene>
<dbReference type="AlphaFoldDB" id="F9RMD1"/>
<accession>F9RMD1</accession>